<dbReference type="Proteomes" id="UP000271624">
    <property type="component" value="Unassembled WGS sequence"/>
</dbReference>
<evidence type="ECO:0000256" key="2">
    <source>
        <dbReference type="ARBA" id="ARBA00022692"/>
    </source>
</evidence>
<dbReference type="InterPro" id="IPR007269">
    <property type="entry name" value="ICMT_MeTrfase"/>
</dbReference>
<keyword evidence="6" id="KW-0489">Methyltransferase</keyword>
<feature type="transmembrane region" description="Helical" evidence="5">
    <location>
        <begin position="75"/>
        <end position="93"/>
    </location>
</feature>
<dbReference type="GO" id="GO:0004671">
    <property type="term" value="F:protein C-terminal S-isoprenylcysteine carboxyl O-methyltransferase activity"/>
    <property type="evidence" value="ECO:0007669"/>
    <property type="project" value="InterPro"/>
</dbReference>
<proteinExistence type="predicted"/>
<name>A0A3S1BS40_9CYAN</name>
<dbReference type="InterPro" id="IPR052527">
    <property type="entry name" value="Metal_cation-efflux_comp"/>
</dbReference>
<gene>
    <name evidence="6" type="ORF">DSM106972_095240</name>
</gene>
<dbReference type="AlphaFoldDB" id="A0A3S1BS40"/>
<keyword evidence="3 5" id="KW-1133">Transmembrane helix</keyword>
<reference evidence="6" key="2">
    <citation type="journal article" date="2019" name="Genome Biol. Evol.">
        <title>Day and night: Metabolic profiles and evolutionary relationships of six axenic non-marine cyanobacteria.</title>
        <authorList>
            <person name="Will S.E."/>
            <person name="Henke P."/>
            <person name="Boedeker C."/>
            <person name="Huang S."/>
            <person name="Brinkmann H."/>
            <person name="Rohde M."/>
            <person name="Jarek M."/>
            <person name="Friedl T."/>
            <person name="Seufert S."/>
            <person name="Schumacher M."/>
            <person name="Overmann J."/>
            <person name="Neumann-Schaal M."/>
            <person name="Petersen J."/>
        </authorList>
    </citation>
    <scope>NUCLEOTIDE SEQUENCE [LARGE SCALE GENOMIC DNA]</scope>
    <source>
        <strain evidence="6">PCC 7102</strain>
    </source>
</reference>
<feature type="transmembrane region" description="Helical" evidence="5">
    <location>
        <begin position="132"/>
        <end position="161"/>
    </location>
</feature>
<feature type="transmembrane region" description="Helical" evidence="5">
    <location>
        <begin position="44"/>
        <end position="63"/>
    </location>
</feature>
<evidence type="ECO:0000256" key="1">
    <source>
        <dbReference type="ARBA" id="ARBA00004141"/>
    </source>
</evidence>
<keyword evidence="2 5" id="KW-0812">Transmembrane</keyword>
<reference evidence="6" key="1">
    <citation type="submission" date="2018-12" db="EMBL/GenBank/DDBJ databases">
        <authorList>
            <person name="Will S."/>
            <person name="Neumann-Schaal M."/>
            <person name="Henke P."/>
        </authorList>
    </citation>
    <scope>NUCLEOTIDE SEQUENCE</scope>
    <source>
        <strain evidence="6">PCC 7102</strain>
    </source>
</reference>
<evidence type="ECO:0000256" key="3">
    <source>
        <dbReference type="ARBA" id="ARBA00022989"/>
    </source>
</evidence>
<evidence type="ECO:0000313" key="6">
    <source>
        <dbReference type="EMBL" id="RUS93925.1"/>
    </source>
</evidence>
<evidence type="ECO:0000256" key="5">
    <source>
        <dbReference type="SAM" id="Phobius"/>
    </source>
</evidence>
<comment type="caution">
    <text evidence="6">The sequence shown here is derived from an EMBL/GenBank/DDBJ whole genome shotgun (WGS) entry which is preliminary data.</text>
</comment>
<keyword evidence="7" id="KW-1185">Reference proteome</keyword>
<dbReference type="RefSeq" id="WP_186538350.1">
    <property type="nucleotide sequence ID" value="NZ_RSCL01000054.1"/>
</dbReference>
<dbReference type="InterPro" id="IPR054851">
    <property type="entry name" value="Isoprenylcys_mtase"/>
</dbReference>
<keyword evidence="4 5" id="KW-0472">Membrane</keyword>
<accession>A0A3S1BS40</accession>
<dbReference type="Pfam" id="PF04140">
    <property type="entry name" value="ICMT"/>
    <property type="match status" value="1"/>
</dbReference>
<comment type="subcellular location">
    <subcellularLocation>
        <location evidence="1">Membrane</location>
        <topology evidence="1">Multi-pass membrane protein</topology>
    </subcellularLocation>
</comment>
<dbReference type="NCBIfam" id="NF040696">
    <property type="entry name" value="isopcys_mtase"/>
    <property type="match status" value="1"/>
</dbReference>
<dbReference type="GO" id="GO:0032259">
    <property type="term" value="P:methylation"/>
    <property type="evidence" value="ECO:0007669"/>
    <property type="project" value="UniProtKB-KW"/>
</dbReference>
<sequence>MNTLVSKSFFIIGVMVWLIIRIPYQREQKENIIINDQKTIQEKIVRLLVLMGIMFIPLVYVLFPRLNFTNHSLPIWAIGLGTAILALSLWLFWRSHHDLGKNWSSTLQIREGHTLTTNGVYQNIRHPMYTSVLLLCIAQALLLPNWIAGLSGLISFSIAYATRVNQEEQMLLNRFGSEYEAYRQRTKRLVPYLF</sequence>
<keyword evidence="6" id="KW-0808">Transferase</keyword>
<dbReference type="Gene3D" id="1.20.120.1630">
    <property type="match status" value="1"/>
</dbReference>
<evidence type="ECO:0000256" key="4">
    <source>
        <dbReference type="ARBA" id="ARBA00023136"/>
    </source>
</evidence>
<organism evidence="6 7">
    <name type="scientific">Dulcicalothrix desertica PCC 7102</name>
    <dbReference type="NCBI Taxonomy" id="232991"/>
    <lineage>
        <taxon>Bacteria</taxon>
        <taxon>Bacillati</taxon>
        <taxon>Cyanobacteriota</taxon>
        <taxon>Cyanophyceae</taxon>
        <taxon>Nostocales</taxon>
        <taxon>Calotrichaceae</taxon>
        <taxon>Dulcicalothrix</taxon>
    </lineage>
</organism>
<dbReference type="GO" id="GO:0016020">
    <property type="term" value="C:membrane"/>
    <property type="evidence" value="ECO:0007669"/>
    <property type="project" value="UniProtKB-SubCell"/>
</dbReference>
<dbReference type="EMBL" id="RSCL01000054">
    <property type="protein sequence ID" value="RUS93925.1"/>
    <property type="molecule type" value="Genomic_DNA"/>
</dbReference>
<protein>
    <submittedName>
        <fullName evidence="6">Farnesyl cysteine carboxyl-methyltransferase</fullName>
    </submittedName>
</protein>
<dbReference type="PANTHER" id="PTHR43847">
    <property type="entry name" value="BLL3993 PROTEIN"/>
    <property type="match status" value="1"/>
</dbReference>
<evidence type="ECO:0000313" key="7">
    <source>
        <dbReference type="Proteomes" id="UP000271624"/>
    </source>
</evidence>
<feature type="transmembrane region" description="Helical" evidence="5">
    <location>
        <begin position="6"/>
        <end position="24"/>
    </location>
</feature>
<dbReference type="PANTHER" id="PTHR43847:SF1">
    <property type="entry name" value="BLL3993 PROTEIN"/>
    <property type="match status" value="1"/>
</dbReference>